<dbReference type="Pfam" id="PF17645">
    <property type="entry name" value="Amdase"/>
    <property type="match status" value="1"/>
</dbReference>
<dbReference type="STRING" id="298654.FraEuI1c_3142"/>
<dbReference type="PANTHER" id="PTHR40267:SF1">
    <property type="entry name" value="BLR3294 PROTEIN"/>
    <property type="match status" value="1"/>
</dbReference>
<dbReference type="Proteomes" id="UP000002484">
    <property type="component" value="Chromosome"/>
</dbReference>
<evidence type="ECO:0000313" key="1">
    <source>
        <dbReference type="EMBL" id="ADP81162.1"/>
    </source>
</evidence>
<dbReference type="Gene3D" id="3.40.50.12500">
    <property type="match status" value="1"/>
</dbReference>
<dbReference type="RefSeq" id="WP_013424280.1">
    <property type="nucleotide sequence ID" value="NC_014666.1"/>
</dbReference>
<dbReference type="PANTHER" id="PTHR40267">
    <property type="entry name" value="BLR3294 PROTEIN"/>
    <property type="match status" value="1"/>
</dbReference>
<dbReference type="eggNOG" id="COG3473">
    <property type="taxonomic scope" value="Bacteria"/>
</dbReference>
<dbReference type="AlphaFoldDB" id="E3JD23"/>
<name>E3JD23_PSEI1</name>
<dbReference type="HOGENOM" id="CLU_068086_5_1_11"/>
<dbReference type="KEGG" id="fri:FraEuI1c_3142"/>
<sequence>MARVRRVGLVVPSSNPTIERFLADADVRAVLGLEVVCTRLAVERIDREADGQFAPARITAATDLLADAEVDLTVWAGTSRFWLDDGLPVLSSREAMFAALDDVGAPRVSVLTPYTDDVHEAILATVRSSGRTVAASRALGISRNLDFAAVDPTPHVRALSEHPVMVVCTNVLATTGAGLIVDSIVATLWHAARLTEASSLGYADAFTSLMASRRHHDL</sequence>
<dbReference type="InParanoid" id="E3JD23"/>
<evidence type="ECO:0000313" key="2">
    <source>
        <dbReference type="Proteomes" id="UP000002484"/>
    </source>
</evidence>
<keyword evidence="2" id="KW-1185">Reference proteome</keyword>
<accession>E3JD23</accession>
<proteinExistence type="predicted"/>
<dbReference type="OrthoDB" id="6836758at2"/>
<reference evidence="1 2" key="1">
    <citation type="submission" date="2010-10" db="EMBL/GenBank/DDBJ databases">
        <title>Complete sequence of Frankia sp. EuI1c.</title>
        <authorList>
            <consortium name="US DOE Joint Genome Institute"/>
            <person name="Lucas S."/>
            <person name="Copeland A."/>
            <person name="Lapidus A."/>
            <person name="Cheng J.-F."/>
            <person name="Bruce D."/>
            <person name="Goodwin L."/>
            <person name="Pitluck S."/>
            <person name="Chertkov O."/>
            <person name="Detter J.C."/>
            <person name="Han C."/>
            <person name="Tapia R."/>
            <person name="Land M."/>
            <person name="Hauser L."/>
            <person name="Jeffries C."/>
            <person name="Kyrpides N."/>
            <person name="Ivanova N."/>
            <person name="Mikhailova N."/>
            <person name="Beauchemin N."/>
            <person name="Sen A."/>
            <person name="Sur S.A."/>
            <person name="Gtari M."/>
            <person name="Wall L."/>
            <person name="Tisa L."/>
            <person name="Woyke T."/>
        </authorList>
    </citation>
    <scope>NUCLEOTIDE SEQUENCE [LARGE SCALE GENOMIC DNA]</scope>
    <source>
        <strain evidence="2">DSM 45817 / CECT 9037 / EuI1c</strain>
    </source>
</reference>
<dbReference type="InterPro" id="IPR053714">
    <property type="entry name" value="Iso_Racemase_Enz_sf"/>
</dbReference>
<protein>
    <submittedName>
        <fullName evidence="1">Asp/Glu racemase</fullName>
    </submittedName>
</protein>
<dbReference type="InterPro" id="IPR026286">
    <property type="entry name" value="MaiA/AMDase"/>
</dbReference>
<gene>
    <name evidence="1" type="ordered locus">FraEuI1c_3142</name>
</gene>
<organism evidence="1 2">
    <name type="scientific">Pseudofrankia inefficax (strain DSM 45817 / CECT 9037 / DDB 130130 / EuI1c)</name>
    <name type="common">Frankia inefficax</name>
    <dbReference type="NCBI Taxonomy" id="298654"/>
    <lineage>
        <taxon>Bacteria</taxon>
        <taxon>Bacillati</taxon>
        <taxon>Actinomycetota</taxon>
        <taxon>Actinomycetes</taxon>
        <taxon>Frankiales</taxon>
        <taxon>Frankiaceae</taxon>
        <taxon>Pseudofrankia</taxon>
    </lineage>
</organism>
<dbReference type="EMBL" id="CP002299">
    <property type="protein sequence ID" value="ADP81162.1"/>
    <property type="molecule type" value="Genomic_DNA"/>
</dbReference>